<dbReference type="AlphaFoldDB" id="A0A0A8B627"/>
<dbReference type="GO" id="GO:0003677">
    <property type="term" value="F:DNA binding"/>
    <property type="evidence" value="ECO:0007669"/>
    <property type="project" value="InterPro"/>
</dbReference>
<dbReference type="OrthoDB" id="9806692at2"/>
<keyword evidence="1" id="KW-0378">Hydrolase</keyword>
<dbReference type="GO" id="GO:0009307">
    <property type="term" value="P:DNA restriction-modification system"/>
    <property type="evidence" value="ECO:0007669"/>
    <property type="project" value="InterPro"/>
</dbReference>
<organism evidence="1 2">
    <name type="scientific">Berryella intestinalis</name>
    <dbReference type="NCBI Taxonomy" id="1531429"/>
    <lineage>
        <taxon>Bacteria</taxon>
        <taxon>Bacillati</taxon>
        <taxon>Actinomycetota</taxon>
        <taxon>Coriobacteriia</taxon>
        <taxon>Eggerthellales</taxon>
        <taxon>Eggerthellaceae</taxon>
        <taxon>Berryella</taxon>
    </lineage>
</organism>
<dbReference type="STRING" id="1531429.JI75_05970"/>
<dbReference type="Proteomes" id="UP000031121">
    <property type="component" value="Chromosome"/>
</dbReference>
<gene>
    <name evidence="1" type="ORF">JI75_05970</name>
</gene>
<reference evidence="1 2" key="2">
    <citation type="journal article" date="2015" name="Genome Announc.">
        <title>Complete Genome Sequence of Coriobacteriaceae Strain 68-1-3, a Novel Mucus-Degrading Isolate from the Swine Intestinal Tract.</title>
        <authorList>
            <person name="Looft T."/>
            <person name="Bayles D.O."/>
            <person name="Alt D.P."/>
            <person name="Stanton T.B."/>
        </authorList>
    </citation>
    <scope>NUCLEOTIDE SEQUENCE [LARGE SCALE GENOMIC DNA]</scope>
    <source>
        <strain evidence="1 2">68-1-3</strain>
    </source>
</reference>
<keyword evidence="2" id="KW-1185">Reference proteome</keyword>
<name>A0A0A8B627_9ACTN</name>
<dbReference type="REBASE" id="101512">
    <property type="entry name" value="Cba6813ORF5965P"/>
</dbReference>
<evidence type="ECO:0000313" key="1">
    <source>
        <dbReference type="EMBL" id="AJC12273.1"/>
    </source>
</evidence>
<proteinExistence type="predicted"/>
<dbReference type="GO" id="GO:0009036">
    <property type="term" value="F:type II site-specific deoxyribonuclease activity"/>
    <property type="evidence" value="ECO:0007669"/>
    <property type="project" value="InterPro"/>
</dbReference>
<accession>A0A0A8B627</accession>
<dbReference type="Pfam" id="PF09553">
    <property type="entry name" value="RE_Eco47II"/>
    <property type="match status" value="1"/>
</dbReference>
<dbReference type="HOGENOM" id="CLU_090665_0_0_11"/>
<dbReference type="InterPro" id="IPR019057">
    <property type="entry name" value="Restrct_endonuc_II_Eco47II"/>
</dbReference>
<keyword evidence="1" id="KW-0540">Nuclease</keyword>
<protein>
    <submittedName>
        <fullName evidence="1">Restriction endonuclease Eco47II</fullName>
    </submittedName>
</protein>
<keyword evidence="1" id="KW-0255">Endonuclease</keyword>
<dbReference type="EMBL" id="CP009302">
    <property type="protein sequence ID" value="AJC12273.1"/>
    <property type="molecule type" value="Genomic_DNA"/>
</dbReference>
<dbReference type="RefSeq" id="WP_039689474.1">
    <property type="nucleotide sequence ID" value="NZ_CP009302.1"/>
</dbReference>
<sequence length="280" mass="32590">MDWDIDFISYEDFKKHVRNTIAHYGEKLEPYDVEKFNSNIIDPVKMIFDKAVYGEDWPTLISNEIFRQRDKSNTNEIGYFHQRLFEFVKNCHVPLNGQEGGWDVIYDVPDGYVLDDGNTVHKIYVEMKNKHNTMNSAASGKTYIKMQNQLLNDDDCVCFLVEAIARRSQNIVWKTTVDKQKVSHKRIRRVSIDKFYEIVTGQADAFFKVCMALPHVVEEVLLESDNEVKTPHDTVYLQMRETAKGFKGVSEDMAMILSMYMLGFSTYNGFEAIIRESDNK</sequence>
<dbReference type="KEGG" id="cbac:JI75_05970"/>
<evidence type="ECO:0000313" key="2">
    <source>
        <dbReference type="Proteomes" id="UP000031121"/>
    </source>
</evidence>
<reference evidence="2" key="1">
    <citation type="submission" date="2014-08" db="EMBL/GenBank/DDBJ databases">
        <title>Coriobacteriaceae sp. complete genome.</title>
        <authorList>
            <person name="Looft T."/>
            <person name="Bayles D.O."/>
            <person name="Stanton T.B."/>
        </authorList>
    </citation>
    <scope>NUCLEOTIDE SEQUENCE [LARGE SCALE GENOMIC DNA]</scope>
    <source>
        <strain evidence="2">68-1-3</strain>
    </source>
</reference>